<dbReference type="SMART" id="SM00388">
    <property type="entry name" value="HisKA"/>
    <property type="match status" value="1"/>
</dbReference>
<evidence type="ECO:0000256" key="6">
    <source>
        <dbReference type="ARBA" id="ARBA00022692"/>
    </source>
</evidence>
<dbReference type="PROSITE" id="PS50109">
    <property type="entry name" value="HIS_KIN"/>
    <property type="match status" value="1"/>
</dbReference>
<comment type="subcellular location">
    <subcellularLocation>
        <location evidence="2">Cell membrane</location>
    </subcellularLocation>
</comment>
<organism evidence="15 16">
    <name type="scientific">Actinomadura fulvescens</name>
    <dbReference type="NCBI Taxonomy" id="46160"/>
    <lineage>
        <taxon>Bacteria</taxon>
        <taxon>Bacillati</taxon>
        <taxon>Actinomycetota</taxon>
        <taxon>Actinomycetes</taxon>
        <taxon>Streptosporangiales</taxon>
        <taxon>Thermomonosporaceae</taxon>
        <taxon>Actinomadura</taxon>
    </lineage>
</organism>
<dbReference type="CDD" id="cd00082">
    <property type="entry name" value="HisKA"/>
    <property type="match status" value="1"/>
</dbReference>
<protein>
    <recommendedName>
        <fullName evidence="3">histidine kinase</fullName>
        <ecNumber evidence="3">2.7.13.3</ecNumber>
    </recommendedName>
</protein>
<reference evidence="15 16" key="1">
    <citation type="journal article" date="2019" name="Int. J. Syst. Evol. Microbiol.">
        <title>The Global Catalogue of Microorganisms (GCM) 10K type strain sequencing project: providing services to taxonomists for standard genome sequencing and annotation.</title>
        <authorList>
            <consortium name="The Broad Institute Genomics Platform"/>
            <consortium name="The Broad Institute Genome Sequencing Center for Infectious Disease"/>
            <person name="Wu L."/>
            <person name="Ma J."/>
        </authorList>
    </citation>
    <scope>NUCLEOTIDE SEQUENCE [LARGE SCALE GENOMIC DNA]</scope>
    <source>
        <strain evidence="15 16">JCM 6833</strain>
    </source>
</reference>
<dbReference type="Pfam" id="PF00512">
    <property type="entry name" value="HisKA"/>
    <property type="match status" value="1"/>
</dbReference>
<comment type="caution">
    <text evidence="15">The sequence shown here is derived from an EMBL/GenBank/DDBJ whole genome shotgun (WGS) entry which is preliminary data.</text>
</comment>
<dbReference type="PANTHER" id="PTHR45436">
    <property type="entry name" value="SENSOR HISTIDINE KINASE YKOH"/>
    <property type="match status" value="1"/>
</dbReference>
<dbReference type="GO" id="GO:0016301">
    <property type="term" value="F:kinase activity"/>
    <property type="evidence" value="ECO:0007669"/>
    <property type="project" value="UniProtKB-KW"/>
</dbReference>
<keyword evidence="7 15" id="KW-0418">Kinase</keyword>
<evidence type="ECO:0000313" key="15">
    <source>
        <dbReference type="EMBL" id="GAA2616401.1"/>
    </source>
</evidence>
<keyword evidence="6 12" id="KW-0812">Transmembrane</keyword>
<dbReference type="InterPro" id="IPR050428">
    <property type="entry name" value="TCS_sensor_his_kinase"/>
</dbReference>
<dbReference type="InterPro" id="IPR003594">
    <property type="entry name" value="HATPase_dom"/>
</dbReference>
<dbReference type="CDD" id="cd00075">
    <property type="entry name" value="HATPase"/>
    <property type="match status" value="1"/>
</dbReference>
<keyword evidence="9" id="KW-0902">Two-component regulatory system</keyword>
<dbReference type="SMART" id="SM00304">
    <property type="entry name" value="HAMP"/>
    <property type="match status" value="1"/>
</dbReference>
<dbReference type="Gene3D" id="1.10.287.130">
    <property type="match status" value="1"/>
</dbReference>
<dbReference type="SMART" id="SM00387">
    <property type="entry name" value="HATPase_c"/>
    <property type="match status" value="1"/>
</dbReference>
<feature type="domain" description="HAMP" evidence="14">
    <location>
        <begin position="210"/>
        <end position="264"/>
    </location>
</feature>
<evidence type="ECO:0000256" key="11">
    <source>
        <dbReference type="SAM" id="MobiDB-lite"/>
    </source>
</evidence>
<dbReference type="InterPro" id="IPR036890">
    <property type="entry name" value="HATPase_C_sf"/>
</dbReference>
<evidence type="ECO:0000256" key="8">
    <source>
        <dbReference type="ARBA" id="ARBA00022989"/>
    </source>
</evidence>
<gene>
    <name evidence="15" type="ORF">GCM10010411_59380</name>
</gene>
<dbReference type="Gene3D" id="6.10.340.10">
    <property type="match status" value="1"/>
</dbReference>
<feature type="compositionally biased region" description="Low complexity" evidence="11">
    <location>
        <begin position="104"/>
        <end position="114"/>
    </location>
</feature>
<evidence type="ECO:0000256" key="1">
    <source>
        <dbReference type="ARBA" id="ARBA00000085"/>
    </source>
</evidence>
<dbReference type="PROSITE" id="PS50885">
    <property type="entry name" value="HAMP"/>
    <property type="match status" value="1"/>
</dbReference>
<evidence type="ECO:0000256" key="7">
    <source>
        <dbReference type="ARBA" id="ARBA00022777"/>
    </source>
</evidence>
<evidence type="ECO:0000259" key="13">
    <source>
        <dbReference type="PROSITE" id="PS50109"/>
    </source>
</evidence>
<dbReference type="InterPro" id="IPR005467">
    <property type="entry name" value="His_kinase_dom"/>
</dbReference>
<evidence type="ECO:0000256" key="9">
    <source>
        <dbReference type="ARBA" id="ARBA00023012"/>
    </source>
</evidence>
<dbReference type="SUPFAM" id="SSF47384">
    <property type="entry name" value="Homodimeric domain of signal transducing histidine kinase"/>
    <property type="match status" value="1"/>
</dbReference>
<keyword evidence="4" id="KW-0597">Phosphoprotein</keyword>
<keyword evidence="5" id="KW-0808">Transferase</keyword>
<dbReference type="Gene3D" id="3.30.565.10">
    <property type="entry name" value="Histidine kinase-like ATPase, C-terminal domain"/>
    <property type="match status" value="1"/>
</dbReference>
<proteinExistence type="predicted"/>
<evidence type="ECO:0000256" key="10">
    <source>
        <dbReference type="ARBA" id="ARBA00023136"/>
    </source>
</evidence>
<evidence type="ECO:0000259" key="14">
    <source>
        <dbReference type="PROSITE" id="PS50885"/>
    </source>
</evidence>
<keyword evidence="8 12" id="KW-1133">Transmembrane helix</keyword>
<comment type="catalytic activity">
    <reaction evidence="1">
        <text>ATP + protein L-histidine = ADP + protein N-phospho-L-histidine.</text>
        <dbReference type="EC" id="2.7.13.3"/>
    </reaction>
</comment>
<dbReference type="EMBL" id="BAAATD010000008">
    <property type="protein sequence ID" value="GAA2616401.1"/>
    <property type="molecule type" value="Genomic_DNA"/>
</dbReference>
<keyword evidence="10 12" id="KW-0472">Membrane</keyword>
<dbReference type="InterPro" id="IPR004358">
    <property type="entry name" value="Sig_transdc_His_kin-like_C"/>
</dbReference>
<feature type="region of interest" description="Disordered" evidence="11">
    <location>
        <begin position="94"/>
        <end position="146"/>
    </location>
</feature>
<feature type="domain" description="Histidine kinase" evidence="13">
    <location>
        <begin position="272"/>
        <end position="479"/>
    </location>
</feature>
<keyword evidence="16" id="KW-1185">Reference proteome</keyword>
<sequence>MPAMYRPFASVRARTTATATVVVAVALVVAGLAVVLLLRTSLDRQSGLQSEVSAREVASQLAAGVERARLDLPEGDERPVQVVDSSGRVVAASEDLDAISGTDPPAVRPAASPVPERDEDDDRDEDAPRPGEVSGDVRHSTGSATVDGETAGYRFASVSVTAPGGETYTVHAGTDLATAREAVGTVTKAMLAGLPLLLAVVAGVTWLVTRRALRPVAAIRHELAEITASSDLTRRVPVPASRDEVAGLATATNETLTALERSVERQRGFVADASHELRNPIASLRTELEVAAAHPELLDLDGLTEEVVRLQRLAADLLLLARLDAGERAVAPRPVALADLLREEVARRGPAGGPPIGLDLQAAPRVLGSRDRLARVLTNLLDNAQRHASSEVNVTLRVEDDRWAVMEITDDGPGVPPADRERIFERFVRLDDARSRDDGGAGLGLAIARDLVRVQGGTLTVEAAPGGGALFRIRLPLRDARQHDDGRA</sequence>
<dbReference type="RefSeq" id="WP_344545760.1">
    <property type="nucleotide sequence ID" value="NZ_BAAATD010000008.1"/>
</dbReference>
<accession>A0ABN3Q6N5</accession>
<dbReference type="EC" id="2.7.13.3" evidence="3"/>
<dbReference type="PRINTS" id="PR00344">
    <property type="entry name" value="BCTRLSENSOR"/>
</dbReference>
<evidence type="ECO:0000313" key="16">
    <source>
        <dbReference type="Proteomes" id="UP001501509"/>
    </source>
</evidence>
<dbReference type="PANTHER" id="PTHR45436:SF5">
    <property type="entry name" value="SENSOR HISTIDINE KINASE TRCS"/>
    <property type="match status" value="1"/>
</dbReference>
<evidence type="ECO:0000256" key="2">
    <source>
        <dbReference type="ARBA" id="ARBA00004236"/>
    </source>
</evidence>
<feature type="transmembrane region" description="Helical" evidence="12">
    <location>
        <begin position="20"/>
        <end position="38"/>
    </location>
</feature>
<evidence type="ECO:0000256" key="4">
    <source>
        <dbReference type="ARBA" id="ARBA00022553"/>
    </source>
</evidence>
<dbReference type="Proteomes" id="UP001501509">
    <property type="component" value="Unassembled WGS sequence"/>
</dbReference>
<dbReference type="SUPFAM" id="SSF55874">
    <property type="entry name" value="ATPase domain of HSP90 chaperone/DNA topoisomerase II/histidine kinase"/>
    <property type="match status" value="1"/>
</dbReference>
<dbReference type="InterPro" id="IPR003660">
    <property type="entry name" value="HAMP_dom"/>
</dbReference>
<dbReference type="InterPro" id="IPR036097">
    <property type="entry name" value="HisK_dim/P_sf"/>
</dbReference>
<evidence type="ECO:0000256" key="5">
    <source>
        <dbReference type="ARBA" id="ARBA00022679"/>
    </source>
</evidence>
<evidence type="ECO:0000256" key="12">
    <source>
        <dbReference type="SAM" id="Phobius"/>
    </source>
</evidence>
<name>A0ABN3Q6N5_9ACTN</name>
<dbReference type="InterPro" id="IPR003661">
    <property type="entry name" value="HisK_dim/P_dom"/>
</dbReference>
<evidence type="ECO:0000256" key="3">
    <source>
        <dbReference type="ARBA" id="ARBA00012438"/>
    </source>
</evidence>
<feature type="transmembrane region" description="Helical" evidence="12">
    <location>
        <begin position="189"/>
        <end position="208"/>
    </location>
</feature>
<dbReference type="Pfam" id="PF02518">
    <property type="entry name" value="HATPase_c"/>
    <property type="match status" value="1"/>
</dbReference>